<evidence type="ECO:0000313" key="6">
    <source>
        <dbReference type="Proteomes" id="UP000034603"/>
    </source>
</evidence>
<gene>
    <name evidence="5" type="ORF">US62_C0024G0013</name>
</gene>
<dbReference type="PANTHER" id="PTHR30258:SF1">
    <property type="entry name" value="PROTEIN TRANSPORT PROTEIN HOFB HOMOLOG"/>
    <property type="match status" value="1"/>
</dbReference>
<comment type="similarity">
    <text evidence="1">Belongs to the GSP E family.</text>
</comment>
<reference evidence="5 6" key="1">
    <citation type="journal article" date="2015" name="Nature">
        <title>rRNA introns, odd ribosomes, and small enigmatic genomes across a large radiation of phyla.</title>
        <authorList>
            <person name="Brown C.T."/>
            <person name="Hug L.A."/>
            <person name="Thomas B.C."/>
            <person name="Sharon I."/>
            <person name="Castelle C.J."/>
            <person name="Singh A."/>
            <person name="Wilkins M.J."/>
            <person name="Williams K.H."/>
            <person name="Banfield J.F."/>
        </authorList>
    </citation>
    <scope>NUCLEOTIDE SEQUENCE [LARGE SCALE GENOMIC DNA]</scope>
</reference>
<dbReference type="Gene3D" id="3.30.450.90">
    <property type="match status" value="1"/>
</dbReference>
<dbReference type="GO" id="GO:0005886">
    <property type="term" value="C:plasma membrane"/>
    <property type="evidence" value="ECO:0007669"/>
    <property type="project" value="TreeGrafter"/>
</dbReference>
<dbReference type="PANTHER" id="PTHR30258">
    <property type="entry name" value="TYPE II SECRETION SYSTEM PROTEIN GSPE-RELATED"/>
    <property type="match status" value="1"/>
</dbReference>
<dbReference type="AlphaFoldDB" id="A0A0G0KVN1"/>
<evidence type="ECO:0000259" key="4">
    <source>
        <dbReference type="Pfam" id="PF00437"/>
    </source>
</evidence>
<dbReference type="Gene3D" id="3.40.50.300">
    <property type="entry name" value="P-loop containing nucleotide triphosphate hydrolases"/>
    <property type="match status" value="1"/>
</dbReference>
<feature type="domain" description="Bacterial type II secretion system protein E" evidence="4">
    <location>
        <begin position="52"/>
        <end position="174"/>
    </location>
</feature>
<dbReference type="InterPro" id="IPR027417">
    <property type="entry name" value="P-loop_NTPase"/>
</dbReference>
<comment type="caution">
    <text evidence="5">The sequence shown here is derived from an EMBL/GenBank/DDBJ whole genome shotgun (WGS) entry which is preliminary data.</text>
</comment>
<dbReference type="Proteomes" id="UP000034603">
    <property type="component" value="Unassembled WGS sequence"/>
</dbReference>
<dbReference type="SUPFAM" id="SSF52540">
    <property type="entry name" value="P-loop containing nucleoside triphosphate hydrolases"/>
    <property type="match status" value="1"/>
</dbReference>
<proteinExistence type="inferred from homology"/>
<evidence type="ECO:0000256" key="1">
    <source>
        <dbReference type="ARBA" id="ARBA00006611"/>
    </source>
</evidence>
<protein>
    <submittedName>
        <fullName evidence="5">Type II secretion system protein E</fullName>
    </submittedName>
</protein>
<accession>A0A0G0KVN1</accession>
<keyword evidence="2" id="KW-0547">Nucleotide-binding</keyword>
<evidence type="ECO:0000256" key="2">
    <source>
        <dbReference type="ARBA" id="ARBA00022741"/>
    </source>
</evidence>
<dbReference type="InterPro" id="IPR001482">
    <property type="entry name" value="T2SS/T4SS_dom"/>
</dbReference>
<dbReference type="Pfam" id="PF00437">
    <property type="entry name" value="T2SSE"/>
    <property type="match status" value="1"/>
</dbReference>
<sequence>MTGGTALAEFYIPYRYSDDLDFFSEEPFNLEDIVAKMIGVGYGVGFSLPKDIQEQVVTRVKVMAKLRTDEHQTPQDGKISYKLEDGTIDIRVSIIPITAGEKVVMRLLSDKSRRYSLSDLGLSESDTKKLVDAYNKPHGMILATGPTGSGKTTTLYAILKILNKREVNIMTIED</sequence>
<evidence type="ECO:0000313" key="5">
    <source>
        <dbReference type="EMBL" id="KKQ44591.1"/>
    </source>
</evidence>
<keyword evidence="3" id="KW-0067">ATP-binding</keyword>
<dbReference type="EMBL" id="LBTR01000024">
    <property type="protein sequence ID" value="KKQ44591.1"/>
    <property type="molecule type" value="Genomic_DNA"/>
</dbReference>
<organism evidence="5 6">
    <name type="scientific">Candidatus Woesebacteria bacterium GW2011_GWA1_37_8</name>
    <dbReference type="NCBI Taxonomy" id="1618546"/>
    <lineage>
        <taxon>Bacteria</taxon>
        <taxon>Candidatus Woeseibacteriota</taxon>
    </lineage>
</organism>
<name>A0A0G0KVN1_9BACT</name>
<evidence type="ECO:0000256" key="3">
    <source>
        <dbReference type="ARBA" id="ARBA00022840"/>
    </source>
</evidence>
<dbReference type="GO" id="GO:0016887">
    <property type="term" value="F:ATP hydrolysis activity"/>
    <property type="evidence" value="ECO:0007669"/>
    <property type="project" value="TreeGrafter"/>
</dbReference>
<dbReference type="GO" id="GO:0005524">
    <property type="term" value="F:ATP binding"/>
    <property type="evidence" value="ECO:0007669"/>
    <property type="project" value="UniProtKB-KW"/>
</dbReference>